<feature type="transmembrane region" description="Helical" evidence="6">
    <location>
        <begin position="114"/>
        <end position="132"/>
    </location>
</feature>
<sequence length="325" mass="35090">MKKYRSQIIMIILVFGAFFIINSLIGANIINRYITRLMILSCINIILAISLNLITGITGQLSLGNAAFMAIGAYVSAFFSVNLGMPFVVSLIAGAITAAAMSIIVGIPTLKLKGDYFAITTLGVCEIVRVLITNMDIVGGARGFTGIPKKTTFTIAYFAVVIVIVVVVNIVKSTKGRAMLAIRENEIAAEAMGVNTTKYKVVAFFISALIAGFAGGLFSHYTAFIQPTTFNFLKSIEIVTFVVLGGMGSITGSVIAAIILTILPEALREFADLRMIFYSITLVVLMIFRPQGLLGTLEITDLIEKFKNKRKIKKQNKATTIASSK</sequence>
<evidence type="ECO:0000313" key="7">
    <source>
        <dbReference type="EMBL" id="CUO64277.1"/>
    </source>
</evidence>
<keyword evidence="5 6" id="KW-0472">Membrane</keyword>
<dbReference type="EMBL" id="CYZX01000012">
    <property type="protein sequence ID" value="CUO64277.1"/>
    <property type="molecule type" value="Genomic_DNA"/>
</dbReference>
<feature type="transmembrane region" description="Helical" evidence="6">
    <location>
        <begin position="201"/>
        <end position="218"/>
    </location>
</feature>
<evidence type="ECO:0000256" key="5">
    <source>
        <dbReference type="ARBA" id="ARBA00023136"/>
    </source>
</evidence>
<evidence type="ECO:0000256" key="6">
    <source>
        <dbReference type="SAM" id="Phobius"/>
    </source>
</evidence>
<feature type="transmembrane region" description="Helical" evidence="6">
    <location>
        <begin position="238"/>
        <end position="263"/>
    </location>
</feature>
<dbReference type="CDD" id="cd06581">
    <property type="entry name" value="TM_PBP1_LivM_like"/>
    <property type="match status" value="1"/>
</dbReference>
<feature type="transmembrane region" description="Helical" evidence="6">
    <location>
        <begin position="275"/>
        <end position="292"/>
    </location>
</feature>
<keyword evidence="2" id="KW-1003">Cell membrane</keyword>
<dbReference type="Pfam" id="PF02653">
    <property type="entry name" value="BPD_transp_2"/>
    <property type="match status" value="1"/>
</dbReference>
<dbReference type="GO" id="GO:0015658">
    <property type="term" value="F:branched-chain amino acid transmembrane transporter activity"/>
    <property type="evidence" value="ECO:0007669"/>
    <property type="project" value="InterPro"/>
</dbReference>
<reference evidence="7 8" key="1">
    <citation type="submission" date="2015-09" db="EMBL/GenBank/DDBJ databases">
        <authorList>
            <consortium name="Pathogen Informatics"/>
        </authorList>
    </citation>
    <scope>NUCLEOTIDE SEQUENCE [LARGE SCALE GENOMIC DNA]</scope>
    <source>
        <strain evidence="7 8">2789STDY5834856</strain>
    </source>
</reference>
<protein>
    <submittedName>
        <fullName evidence="7">Inner-membrane translocator</fullName>
    </submittedName>
</protein>
<proteinExistence type="predicted"/>
<feature type="transmembrane region" description="Helical" evidence="6">
    <location>
        <begin position="152"/>
        <end position="171"/>
    </location>
</feature>
<dbReference type="GO" id="GO:0005886">
    <property type="term" value="C:plasma membrane"/>
    <property type="evidence" value="ECO:0007669"/>
    <property type="project" value="UniProtKB-SubCell"/>
</dbReference>
<feature type="transmembrane region" description="Helical" evidence="6">
    <location>
        <begin position="7"/>
        <end position="27"/>
    </location>
</feature>
<evidence type="ECO:0000256" key="3">
    <source>
        <dbReference type="ARBA" id="ARBA00022692"/>
    </source>
</evidence>
<dbReference type="PANTHER" id="PTHR30482:SF10">
    <property type="entry name" value="HIGH-AFFINITY BRANCHED-CHAIN AMINO ACID TRANSPORT PROTEIN BRAE"/>
    <property type="match status" value="1"/>
</dbReference>
<evidence type="ECO:0000256" key="4">
    <source>
        <dbReference type="ARBA" id="ARBA00022989"/>
    </source>
</evidence>
<dbReference type="OrthoDB" id="9789927at2"/>
<evidence type="ECO:0000256" key="1">
    <source>
        <dbReference type="ARBA" id="ARBA00004651"/>
    </source>
</evidence>
<gene>
    <name evidence="7" type="primary">livH_2</name>
    <name evidence="7" type="ORF">ERS852471_01949</name>
</gene>
<organism evidence="7 8">
    <name type="scientific">Clostridium disporicum</name>
    <dbReference type="NCBI Taxonomy" id="84024"/>
    <lineage>
        <taxon>Bacteria</taxon>
        <taxon>Bacillati</taxon>
        <taxon>Bacillota</taxon>
        <taxon>Clostridia</taxon>
        <taxon>Eubacteriales</taxon>
        <taxon>Clostridiaceae</taxon>
        <taxon>Clostridium</taxon>
    </lineage>
</organism>
<keyword evidence="4 6" id="KW-1133">Transmembrane helix</keyword>
<evidence type="ECO:0000256" key="2">
    <source>
        <dbReference type="ARBA" id="ARBA00022475"/>
    </source>
</evidence>
<feature type="transmembrane region" description="Helical" evidence="6">
    <location>
        <begin position="61"/>
        <end position="81"/>
    </location>
</feature>
<dbReference type="PANTHER" id="PTHR30482">
    <property type="entry name" value="HIGH-AFFINITY BRANCHED-CHAIN AMINO ACID TRANSPORT SYSTEM PERMEASE"/>
    <property type="match status" value="1"/>
</dbReference>
<accession>A0A174GSP4</accession>
<feature type="transmembrane region" description="Helical" evidence="6">
    <location>
        <begin position="87"/>
        <end position="107"/>
    </location>
</feature>
<name>A0A174GSP4_9CLOT</name>
<dbReference type="Proteomes" id="UP000095594">
    <property type="component" value="Unassembled WGS sequence"/>
</dbReference>
<keyword evidence="3 6" id="KW-0812">Transmembrane</keyword>
<evidence type="ECO:0000313" key="8">
    <source>
        <dbReference type="Proteomes" id="UP000095594"/>
    </source>
</evidence>
<feature type="transmembrane region" description="Helical" evidence="6">
    <location>
        <begin position="33"/>
        <end position="54"/>
    </location>
</feature>
<dbReference type="InterPro" id="IPR043428">
    <property type="entry name" value="LivM-like"/>
</dbReference>
<comment type="subcellular location">
    <subcellularLocation>
        <location evidence="1">Cell membrane</location>
        <topology evidence="1">Multi-pass membrane protein</topology>
    </subcellularLocation>
</comment>
<dbReference type="RefSeq" id="WP_055266070.1">
    <property type="nucleotide sequence ID" value="NZ_CABIXQ010000012.1"/>
</dbReference>
<dbReference type="AlphaFoldDB" id="A0A174GSP4"/>
<dbReference type="InterPro" id="IPR001851">
    <property type="entry name" value="ABC_transp_permease"/>
</dbReference>